<dbReference type="AlphaFoldDB" id="A0A090YJ02"/>
<evidence type="ECO:0000313" key="4">
    <source>
        <dbReference type="Proteomes" id="UP000029278"/>
    </source>
</evidence>
<comment type="caution">
    <text evidence="3">The sequence shown here is derived from an EMBL/GenBank/DDBJ whole genome shotgun (WGS) entry which is preliminary data.</text>
</comment>
<dbReference type="Proteomes" id="UP000029278">
    <property type="component" value="Unassembled WGS sequence"/>
</dbReference>
<name>A0A090YJ02_PAEMA</name>
<dbReference type="PATRIC" id="fig|44252.3.peg.4951"/>
<dbReference type="InterPro" id="IPR050807">
    <property type="entry name" value="TransReg_Diox_bact_type"/>
</dbReference>
<protein>
    <submittedName>
        <fullName evidence="3">Helix-turn-helix family protein</fullName>
    </submittedName>
</protein>
<dbReference type="GeneID" id="77008468"/>
<accession>A0A090YJ02</accession>
<dbReference type="EMBL" id="JMQA01000040">
    <property type="protein sequence ID" value="KFM98454.1"/>
    <property type="molecule type" value="Genomic_DNA"/>
</dbReference>
<dbReference type="GO" id="GO:0005829">
    <property type="term" value="C:cytosol"/>
    <property type="evidence" value="ECO:0007669"/>
    <property type="project" value="TreeGrafter"/>
</dbReference>
<dbReference type="InterPro" id="IPR010982">
    <property type="entry name" value="Lambda_DNA-bd_dom_sf"/>
</dbReference>
<sequence length="117" mass="13581">MDYEALGKRLRQERHKMHLTQEKLAEKIEVSDAYIGQIERGERSLSLETLVKLANQLGVTVDYLLHDSLEISDDHFMDQIQQIMAGRTSKEKQLALDILKLMFTHLDELQKETKDPS</sequence>
<keyword evidence="1" id="KW-0238">DNA-binding</keyword>
<dbReference type="Pfam" id="PF01381">
    <property type="entry name" value="HTH_3"/>
    <property type="match status" value="1"/>
</dbReference>
<dbReference type="SUPFAM" id="SSF47413">
    <property type="entry name" value="lambda repressor-like DNA-binding domains"/>
    <property type="match status" value="1"/>
</dbReference>
<reference evidence="3 4" key="1">
    <citation type="submission" date="2014-04" db="EMBL/GenBank/DDBJ databases">
        <authorList>
            <person name="Bishop-Lilly K.A."/>
            <person name="Broomall S.M."/>
            <person name="Chain P.S."/>
            <person name="Chertkov O."/>
            <person name="Coyne S.R."/>
            <person name="Daligault H.E."/>
            <person name="Davenport K.W."/>
            <person name="Erkkila T."/>
            <person name="Frey K.G."/>
            <person name="Gibbons H.S."/>
            <person name="Gu W."/>
            <person name="Jaissle J."/>
            <person name="Johnson S.L."/>
            <person name="Koroleva G.I."/>
            <person name="Ladner J.T."/>
            <person name="Lo C.-C."/>
            <person name="Minogue T.D."/>
            <person name="Munk C."/>
            <person name="Palacios G.F."/>
            <person name="Redden C.L."/>
            <person name="Rosenzweig C.N."/>
            <person name="Scholz M.B."/>
            <person name="Teshima H."/>
            <person name="Xu Y."/>
        </authorList>
    </citation>
    <scope>NUCLEOTIDE SEQUENCE [LARGE SCALE GENOMIC DNA]</scope>
    <source>
        <strain evidence="3 4">8244</strain>
    </source>
</reference>
<dbReference type="RefSeq" id="WP_036624381.1">
    <property type="nucleotide sequence ID" value="NZ_JAKOBR010000144.1"/>
</dbReference>
<evidence type="ECO:0000313" key="3">
    <source>
        <dbReference type="EMBL" id="KFM98454.1"/>
    </source>
</evidence>
<dbReference type="Gene3D" id="1.10.260.40">
    <property type="entry name" value="lambda repressor-like DNA-binding domains"/>
    <property type="match status" value="1"/>
</dbReference>
<dbReference type="GO" id="GO:0003700">
    <property type="term" value="F:DNA-binding transcription factor activity"/>
    <property type="evidence" value="ECO:0007669"/>
    <property type="project" value="TreeGrafter"/>
</dbReference>
<dbReference type="PANTHER" id="PTHR46797:SF1">
    <property type="entry name" value="METHYLPHOSPHONATE SYNTHASE"/>
    <property type="match status" value="1"/>
</dbReference>
<dbReference type="GO" id="GO:0003677">
    <property type="term" value="F:DNA binding"/>
    <property type="evidence" value="ECO:0007669"/>
    <property type="project" value="UniProtKB-KW"/>
</dbReference>
<dbReference type="InterPro" id="IPR001387">
    <property type="entry name" value="Cro/C1-type_HTH"/>
</dbReference>
<dbReference type="OrthoDB" id="9814553at2"/>
<dbReference type="HOGENOM" id="CLU_066192_17_6_9"/>
<feature type="domain" description="HTH cro/C1-type" evidence="2">
    <location>
        <begin position="10"/>
        <end position="64"/>
    </location>
</feature>
<dbReference type="STRING" id="44252.DJ90_4382"/>
<evidence type="ECO:0000256" key="1">
    <source>
        <dbReference type="ARBA" id="ARBA00023125"/>
    </source>
</evidence>
<gene>
    <name evidence="3" type="ORF">DJ90_4382</name>
</gene>
<keyword evidence="4" id="KW-1185">Reference proteome</keyword>
<evidence type="ECO:0000259" key="2">
    <source>
        <dbReference type="PROSITE" id="PS50943"/>
    </source>
</evidence>
<dbReference type="CDD" id="cd00093">
    <property type="entry name" value="HTH_XRE"/>
    <property type="match status" value="1"/>
</dbReference>
<dbReference type="PANTHER" id="PTHR46797">
    <property type="entry name" value="HTH-TYPE TRANSCRIPTIONAL REGULATOR"/>
    <property type="match status" value="1"/>
</dbReference>
<dbReference type="PROSITE" id="PS50943">
    <property type="entry name" value="HTH_CROC1"/>
    <property type="match status" value="1"/>
</dbReference>
<dbReference type="SMART" id="SM00530">
    <property type="entry name" value="HTH_XRE"/>
    <property type="match status" value="1"/>
</dbReference>
<organism evidence="3 4">
    <name type="scientific">Paenibacillus macerans</name>
    <name type="common">Bacillus macerans</name>
    <dbReference type="NCBI Taxonomy" id="44252"/>
    <lineage>
        <taxon>Bacteria</taxon>
        <taxon>Bacillati</taxon>
        <taxon>Bacillota</taxon>
        <taxon>Bacilli</taxon>
        <taxon>Bacillales</taxon>
        <taxon>Paenibacillaceae</taxon>
        <taxon>Paenibacillus</taxon>
    </lineage>
</organism>
<proteinExistence type="predicted"/>